<dbReference type="GO" id="GO:0016020">
    <property type="term" value="C:membrane"/>
    <property type="evidence" value="ECO:0007669"/>
    <property type="project" value="UniProtKB-SubCell"/>
</dbReference>
<keyword evidence="9" id="KW-1185">Reference proteome</keyword>
<dbReference type="Pfam" id="PF01594">
    <property type="entry name" value="AI-2E_transport"/>
    <property type="match status" value="1"/>
</dbReference>
<sequence>MDGDQGCAHLRQSSTRAPSSGGSGAHQSPAAGEHAPCPPVDHRIVVATSSDDLIPRGLRVLLGAAAATVVLAGLRSIGDIVGPVFLALVLTVLVHPARAWLQGRRVPGWAASTALIVLVYLLVLGLAATLLGATARFATILPTYQDSFDDLLAGATAWLEGIGVGPDQLAALREPTDFSRLVDLFSGLLGGLLGIASSLLFICTLVLFMTFDAKKFPGNLAAVALDRPGIGAAFSSFAVGTRTYLLVSTVFGLIVAVLDTIALALLGIPVPVLWGLLSFMTNYIPNIGFVIGLIPPAVLALLEGGPGLMLAVIAVYCVINVVLQTVIQPKFVGDAVGLSTTITFLSLVFWTFVLGPLGALLAIPLTLFVKATLIEVDPRVAWIDALTSNRDPQPQDAAAAAVPEVDVVTGNGGGRAPGPRPNVSAEGGS</sequence>
<keyword evidence="4 7" id="KW-1133">Transmembrane helix</keyword>
<evidence type="ECO:0000313" key="9">
    <source>
        <dbReference type="Proteomes" id="UP000291189"/>
    </source>
</evidence>
<name>A0A4Q5J2W8_9ACTN</name>
<evidence type="ECO:0000256" key="5">
    <source>
        <dbReference type="ARBA" id="ARBA00023136"/>
    </source>
</evidence>
<comment type="subcellular location">
    <subcellularLocation>
        <location evidence="1">Membrane</location>
        <topology evidence="1">Multi-pass membrane protein</topology>
    </subcellularLocation>
</comment>
<dbReference type="PANTHER" id="PTHR21716:SF64">
    <property type="entry name" value="AI-2 TRANSPORT PROTEIN TQSA"/>
    <property type="match status" value="1"/>
</dbReference>
<feature type="transmembrane region" description="Helical" evidence="7">
    <location>
        <begin position="309"/>
        <end position="327"/>
    </location>
</feature>
<accession>A0A4Q5J2W8</accession>
<evidence type="ECO:0000313" key="8">
    <source>
        <dbReference type="EMBL" id="RYU12922.1"/>
    </source>
</evidence>
<evidence type="ECO:0000256" key="2">
    <source>
        <dbReference type="ARBA" id="ARBA00009773"/>
    </source>
</evidence>
<feature type="transmembrane region" description="Helical" evidence="7">
    <location>
        <begin position="113"/>
        <end position="138"/>
    </location>
</feature>
<evidence type="ECO:0000256" key="6">
    <source>
        <dbReference type="SAM" id="MobiDB-lite"/>
    </source>
</evidence>
<feature type="region of interest" description="Disordered" evidence="6">
    <location>
        <begin position="1"/>
        <end position="35"/>
    </location>
</feature>
<comment type="caution">
    <text evidence="8">The sequence shown here is derived from an EMBL/GenBank/DDBJ whole genome shotgun (WGS) entry which is preliminary data.</text>
</comment>
<evidence type="ECO:0000256" key="1">
    <source>
        <dbReference type="ARBA" id="ARBA00004141"/>
    </source>
</evidence>
<feature type="transmembrane region" description="Helical" evidence="7">
    <location>
        <begin position="80"/>
        <end position="101"/>
    </location>
</feature>
<feature type="compositionally biased region" description="Polar residues" evidence="6">
    <location>
        <begin position="11"/>
        <end position="20"/>
    </location>
</feature>
<evidence type="ECO:0000256" key="3">
    <source>
        <dbReference type="ARBA" id="ARBA00022692"/>
    </source>
</evidence>
<dbReference type="OrthoDB" id="9799225at2"/>
<proteinExistence type="inferred from homology"/>
<dbReference type="Proteomes" id="UP000291189">
    <property type="component" value="Unassembled WGS sequence"/>
</dbReference>
<keyword evidence="3 7" id="KW-0812">Transmembrane</keyword>
<feature type="region of interest" description="Disordered" evidence="6">
    <location>
        <begin position="409"/>
        <end position="429"/>
    </location>
</feature>
<dbReference type="GO" id="GO:0055085">
    <property type="term" value="P:transmembrane transport"/>
    <property type="evidence" value="ECO:0007669"/>
    <property type="project" value="TreeGrafter"/>
</dbReference>
<keyword evidence="5 7" id="KW-0472">Membrane</keyword>
<dbReference type="AlphaFoldDB" id="A0A4Q5J2W8"/>
<feature type="transmembrane region" description="Helical" evidence="7">
    <location>
        <begin position="184"/>
        <end position="208"/>
    </location>
</feature>
<dbReference type="InterPro" id="IPR002549">
    <property type="entry name" value="AI-2E-like"/>
</dbReference>
<protein>
    <submittedName>
        <fullName evidence="8">AI-2E family transporter</fullName>
    </submittedName>
</protein>
<dbReference type="EMBL" id="SDPU01000020">
    <property type="protein sequence ID" value="RYU12922.1"/>
    <property type="molecule type" value="Genomic_DNA"/>
</dbReference>
<comment type="similarity">
    <text evidence="2">Belongs to the autoinducer-2 exporter (AI-2E) (TC 2.A.86) family.</text>
</comment>
<evidence type="ECO:0000256" key="4">
    <source>
        <dbReference type="ARBA" id="ARBA00022989"/>
    </source>
</evidence>
<feature type="transmembrane region" description="Helical" evidence="7">
    <location>
        <begin position="347"/>
        <end position="369"/>
    </location>
</feature>
<gene>
    <name evidence="8" type="ORF">ETU37_08180</name>
</gene>
<evidence type="ECO:0000256" key="7">
    <source>
        <dbReference type="SAM" id="Phobius"/>
    </source>
</evidence>
<reference evidence="8 9" key="1">
    <citation type="submission" date="2019-01" db="EMBL/GenBank/DDBJ databases">
        <title>Nocardioides guangzhouensis sp. nov., an actinobacterium isolated from soil.</title>
        <authorList>
            <person name="Fu Y."/>
            <person name="Cai Y."/>
            <person name="Lin Z."/>
            <person name="Chen P."/>
        </authorList>
    </citation>
    <scope>NUCLEOTIDE SEQUENCE [LARGE SCALE GENOMIC DNA]</scope>
    <source>
        <strain evidence="8 9">NBRC 105384</strain>
    </source>
</reference>
<dbReference type="PANTHER" id="PTHR21716">
    <property type="entry name" value="TRANSMEMBRANE PROTEIN"/>
    <property type="match status" value="1"/>
</dbReference>
<feature type="transmembrane region" description="Helical" evidence="7">
    <location>
        <begin position="283"/>
        <end position="302"/>
    </location>
</feature>
<feature type="transmembrane region" description="Helical" evidence="7">
    <location>
        <begin position="244"/>
        <end position="277"/>
    </location>
</feature>
<organism evidence="8 9">
    <name type="scientific">Nocardioides iriomotensis</name>
    <dbReference type="NCBI Taxonomy" id="715784"/>
    <lineage>
        <taxon>Bacteria</taxon>
        <taxon>Bacillati</taxon>
        <taxon>Actinomycetota</taxon>
        <taxon>Actinomycetes</taxon>
        <taxon>Propionibacteriales</taxon>
        <taxon>Nocardioidaceae</taxon>
        <taxon>Nocardioides</taxon>
    </lineage>
</organism>